<feature type="coiled-coil region" evidence="1">
    <location>
        <begin position="78"/>
        <end position="133"/>
    </location>
</feature>
<evidence type="ECO:0000256" key="1">
    <source>
        <dbReference type="SAM" id="Coils"/>
    </source>
</evidence>
<sequence>MSEQKESRIFKFLKGLLVIIIPLLFIFTMVVLFLKISGFDLSSETRQWATHIPVVSQFVDKKGTANQKSVSNDQADETKALKKQLSNARSEVKDLNKQMSTKDEQIKALNDQIDKLKSQEEQTSETAVNEEEQAKMKVIAQTYQNMDTEKAAAIFNQMSNDEAAKYINMLNNKTKAEIMENLSPQKAAKLTPLLESNSTTTDADSGS</sequence>
<evidence type="ECO:0000256" key="3">
    <source>
        <dbReference type="SAM" id="Phobius"/>
    </source>
</evidence>
<protein>
    <recommendedName>
        <fullName evidence="4">Magnesium transporter MgtE intracellular domain-containing protein</fullName>
    </recommendedName>
</protein>
<keyword evidence="3" id="KW-0472">Membrane</keyword>
<name>A0A8J2ZX23_9BACL</name>
<feature type="region of interest" description="Disordered" evidence="2">
    <location>
        <begin position="186"/>
        <end position="207"/>
    </location>
</feature>
<dbReference type="Pfam" id="PF03448">
    <property type="entry name" value="MgtE_N"/>
    <property type="match status" value="1"/>
</dbReference>
<comment type="caution">
    <text evidence="5">The sequence shown here is derived from an EMBL/GenBank/DDBJ whole genome shotgun (WGS) entry which is preliminary data.</text>
</comment>
<keyword evidence="1" id="KW-0175">Coiled coil</keyword>
<keyword evidence="6" id="KW-1185">Reference proteome</keyword>
<reference evidence="5" key="1">
    <citation type="journal article" date="2014" name="Int. J. Syst. Evol. Microbiol.">
        <title>Complete genome sequence of Corynebacterium casei LMG S-19264T (=DSM 44701T), isolated from a smear-ripened cheese.</title>
        <authorList>
            <consortium name="US DOE Joint Genome Institute (JGI-PGF)"/>
            <person name="Walter F."/>
            <person name="Albersmeier A."/>
            <person name="Kalinowski J."/>
            <person name="Ruckert C."/>
        </authorList>
    </citation>
    <scope>NUCLEOTIDE SEQUENCE</scope>
    <source>
        <strain evidence="5">CGMCC 1.12777</strain>
    </source>
</reference>
<evidence type="ECO:0000256" key="2">
    <source>
        <dbReference type="SAM" id="MobiDB-lite"/>
    </source>
</evidence>
<dbReference type="Gene3D" id="1.25.60.10">
    <property type="entry name" value="MgtE N-terminal domain-like"/>
    <property type="match status" value="1"/>
</dbReference>
<feature type="compositionally biased region" description="Polar residues" evidence="2">
    <location>
        <begin position="194"/>
        <end position="207"/>
    </location>
</feature>
<keyword evidence="3" id="KW-1133">Transmembrane helix</keyword>
<dbReference type="Proteomes" id="UP000656813">
    <property type="component" value="Unassembled WGS sequence"/>
</dbReference>
<gene>
    <name evidence="5" type="ORF">GCM10007096_21320</name>
</gene>
<evidence type="ECO:0000313" key="6">
    <source>
        <dbReference type="Proteomes" id="UP000656813"/>
    </source>
</evidence>
<proteinExistence type="predicted"/>
<dbReference type="InterPro" id="IPR038076">
    <property type="entry name" value="MgtE_N_sf"/>
</dbReference>
<evidence type="ECO:0000259" key="4">
    <source>
        <dbReference type="Pfam" id="PF03448"/>
    </source>
</evidence>
<evidence type="ECO:0000313" key="5">
    <source>
        <dbReference type="EMBL" id="GGH82234.1"/>
    </source>
</evidence>
<dbReference type="SUPFAM" id="SSF158791">
    <property type="entry name" value="MgtE N-terminal domain-like"/>
    <property type="match status" value="1"/>
</dbReference>
<feature type="transmembrane region" description="Helical" evidence="3">
    <location>
        <begin position="12"/>
        <end position="34"/>
    </location>
</feature>
<keyword evidence="3" id="KW-0812">Transmembrane</keyword>
<feature type="domain" description="Magnesium transporter MgtE intracellular" evidence="4">
    <location>
        <begin position="140"/>
        <end position="194"/>
    </location>
</feature>
<dbReference type="InterPro" id="IPR006668">
    <property type="entry name" value="Mg_transptr_MgtE_intracell_dom"/>
</dbReference>
<organism evidence="5 6">
    <name type="scientific">Pullulanibacillus pueri</name>
    <dbReference type="NCBI Taxonomy" id="1437324"/>
    <lineage>
        <taxon>Bacteria</taxon>
        <taxon>Bacillati</taxon>
        <taxon>Bacillota</taxon>
        <taxon>Bacilli</taxon>
        <taxon>Bacillales</taxon>
        <taxon>Sporolactobacillaceae</taxon>
        <taxon>Pullulanibacillus</taxon>
    </lineage>
</organism>
<accession>A0A8J2ZX23</accession>
<dbReference type="AlphaFoldDB" id="A0A8J2ZX23"/>
<reference evidence="5" key="2">
    <citation type="submission" date="2020-09" db="EMBL/GenBank/DDBJ databases">
        <authorList>
            <person name="Sun Q."/>
            <person name="Zhou Y."/>
        </authorList>
    </citation>
    <scope>NUCLEOTIDE SEQUENCE</scope>
    <source>
        <strain evidence="5">CGMCC 1.12777</strain>
    </source>
</reference>
<dbReference type="EMBL" id="BMFV01000014">
    <property type="protein sequence ID" value="GGH82234.1"/>
    <property type="molecule type" value="Genomic_DNA"/>
</dbReference>
<dbReference type="RefSeq" id="WP_188497389.1">
    <property type="nucleotide sequence ID" value="NZ_BMFV01000014.1"/>
</dbReference>